<dbReference type="InterPro" id="IPR001789">
    <property type="entry name" value="Sig_transdc_resp-reg_receiver"/>
</dbReference>
<proteinExistence type="predicted"/>
<dbReference type="Gene3D" id="3.40.50.2300">
    <property type="match status" value="1"/>
</dbReference>
<accession>A0ABR7KY67</accession>
<reference evidence="4 5" key="1">
    <citation type="submission" date="2020-08" db="EMBL/GenBank/DDBJ databases">
        <authorList>
            <person name="Sun Q."/>
            <person name="Inoue M."/>
        </authorList>
    </citation>
    <scope>NUCLEOTIDE SEQUENCE [LARGE SCALE GENOMIC DNA]</scope>
    <source>
        <strain evidence="4 5">CCM 8938</strain>
    </source>
</reference>
<evidence type="ECO:0000256" key="2">
    <source>
        <dbReference type="PROSITE-ProRule" id="PRU00169"/>
    </source>
</evidence>
<keyword evidence="1 2" id="KW-0597">Phosphoprotein</keyword>
<evidence type="ECO:0000313" key="5">
    <source>
        <dbReference type="Proteomes" id="UP000652755"/>
    </source>
</evidence>
<dbReference type="InterPro" id="IPR011006">
    <property type="entry name" value="CheY-like_superfamily"/>
</dbReference>
<evidence type="ECO:0000313" key="4">
    <source>
        <dbReference type="EMBL" id="MBC6113052.1"/>
    </source>
</evidence>
<comment type="caution">
    <text evidence="4">The sequence shown here is derived from an EMBL/GenBank/DDBJ whole genome shotgun (WGS) entry which is preliminary data.</text>
</comment>
<dbReference type="PANTHER" id="PTHR44591">
    <property type="entry name" value="STRESS RESPONSE REGULATOR PROTEIN 1"/>
    <property type="match status" value="1"/>
</dbReference>
<name>A0ABR7KY67_9SPHI</name>
<evidence type="ECO:0000259" key="3">
    <source>
        <dbReference type="PROSITE" id="PS50110"/>
    </source>
</evidence>
<evidence type="ECO:0000256" key="1">
    <source>
        <dbReference type="ARBA" id="ARBA00022553"/>
    </source>
</evidence>
<protein>
    <submittedName>
        <fullName evidence="4">Response regulator</fullName>
    </submittedName>
</protein>
<sequence length="124" mass="13862">MLEKILVLEDDQSNLDILKIMLESENYTVEGIYDANKLKDSLKDFQPDLLVMDIDLGNADGRLLCNELKSDANFKQMPIILITGISHSQIAKIECEADAIIGKPFNVKNVILAVDTLLSKLEIE</sequence>
<dbReference type="PANTHER" id="PTHR44591:SF3">
    <property type="entry name" value="RESPONSE REGULATORY DOMAIN-CONTAINING PROTEIN"/>
    <property type="match status" value="1"/>
</dbReference>
<dbReference type="InterPro" id="IPR050595">
    <property type="entry name" value="Bact_response_regulator"/>
</dbReference>
<gene>
    <name evidence="4" type="ORF">H7U22_21760</name>
</gene>
<dbReference type="EMBL" id="JACRYL010000034">
    <property type="protein sequence ID" value="MBC6113052.1"/>
    <property type="molecule type" value="Genomic_DNA"/>
</dbReference>
<keyword evidence="5" id="KW-1185">Reference proteome</keyword>
<dbReference type="Proteomes" id="UP000652755">
    <property type="component" value="Unassembled WGS sequence"/>
</dbReference>
<dbReference type="PROSITE" id="PS50110">
    <property type="entry name" value="RESPONSE_REGULATORY"/>
    <property type="match status" value="1"/>
</dbReference>
<feature type="modified residue" description="4-aspartylphosphate" evidence="2">
    <location>
        <position position="53"/>
    </location>
</feature>
<dbReference type="Pfam" id="PF00072">
    <property type="entry name" value="Response_reg"/>
    <property type="match status" value="1"/>
</dbReference>
<dbReference type="SUPFAM" id="SSF52172">
    <property type="entry name" value="CheY-like"/>
    <property type="match status" value="1"/>
</dbReference>
<feature type="domain" description="Response regulatory" evidence="3">
    <location>
        <begin position="4"/>
        <end position="118"/>
    </location>
</feature>
<dbReference type="SMART" id="SM00448">
    <property type="entry name" value="REC"/>
    <property type="match status" value="1"/>
</dbReference>
<organism evidence="4 5">
    <name type="scientific">Pedobacter fastidiosus</name>
    <dbReference type="NCBI Taxonomy" id="2765361"/>
    <lineage>
        <taxon>Bacteria</taxon>
        <taxon>Pseudomonadati</taxon>
        <taxon>Bacteroidota</taxon>
        <taxon>Sphingobacteriia</taxon>
        <taxon>Sphingobacteriales</taxon>
        <taxon>Sphingobacteriaceae</taxon>
        <taxon>Pedobacter</taxon>
    </lineage>
</organism>
<dbReference type="RefSeq" id="WP_187073472.1">
    <property type="nucleotide sequence ID" value="NZ_JACRYL010000034.1"/>
</dbReference>